<dbReference type="AlphaFoldDB" id="A0A3A3ENU7"/>
<reference evidence="4 5" key="1">
    <citation type="submission" date="2018-09" db="EMBL/GenBank/DDBJ databases">
        <title>Identification of marine bacteria producing industrial enzymes.</title>
        <authorList>
            <person name="Cheng T.H."/>
            <person name="Saidin J."/>
            <person name="Muhd D.D."/>
            <person name="Isa M.N.M."/>
            <person name="Bakar M.F.A."/>
            <person name="Ismail N."/>
        </authorList>
    </citation>
    <scope>NUCLEOTIDE SEQUENCE [LARGE SCALE GENOMIC DNA]</scope>
    <source>
        <strain evidence="4 5">MNAD 1.6</strain>
    </source>
</reference>
<dbReference type="SMART" id="SM00052">
    <property type="entry name" value="EAL"/>
    <property type="match status" value="1"/>
</dbReference>
<protein>
    <submittedName>
        <fullName evidence="4">EAL domain-containing protein</fullName>
    </submittedName>
</protein>
<feature type="modified residue" description="4-aspartylphosphate" evidence="1">
    <location>
        <position position="81"/>
    </location>
</feature>
<evidence type="ECO:0000259" key="3">
    <source>
        <dbReference type="PROSITE" id="PS50883"/>
    </source>
</evidence>
<dbReference type="EMBL" id="QYSE01000001">
    <property type="protein sequence ID" value="RJF37396.1"/>
    <property type="molecule type" value="Genomic_DNA"/>
</dbReference>
<dbReference type="PROSITE" id="PS50110">
    <property type="entry name" value="RESPONSE_REGULATORY"/>
    <property type="match status" value="1"/>
</dbReference>
<sequence length="740" mass="84001">MRDSNVPFEFKENTPEQTQSLKTWKVLTVEDDLNYQQALLNGLNAIPLGNNEALELLTANSVSEASSVLSRHKDIALVFLDVVMEEDDSGLRLVNTIRHVLGNNDIRIVLLTGQPSFAPEPQVMESLDIDEYWNKSELTVDKLKSIVSSHLRTYQYISQISNAKQGLQLVLDAARSINSKHDIRAFSQAVLDEISKILRLSQGGGVLCVGDGSDLNKQPKVITSNGCFRGLDGKELTLDLLSDEAQQCYTQAIDTQEHAFSEHYSVFYFDTCEVDIHHYITIVKSDVPIDEHNVFLLKVFSENVSTGFSNIALMNRLTELAYTDVTLNIPNRNWLQREIDNMNKYEQAETQLVVFEILQFDEKSFRFGHDFCKKTHLKMRENILQKLAPYHPRIALFKSDSLGVLVSSHAFEDESMVDSLKRQSFEIDGVKQFLDVRILVMQLIAFVDHNAEQIFNLAESTLNDESTQRAQLLYYTQENTKAITRRYELMQELRTAIRNKELQVALQPKVNLMTNEVIGFEALARWQRNDGSFVSPDEFIDLAETAGLISELDKLIFDKIMQSIQQFADQGFSLPIAFNASAFDLLSEDYFVEIAARIEEYGISPSLLELEVTETQAIFNYEKINACLCRFAGLGIKISIDDFGTGYSSLAHISEIPAQNIKIDRCFVSNIQDSRSNQHIIEMIMLLAEKFGFEVTAEGIETKAEYAWLVEAGCSVGQGYYYAKPMFYDDALQWLKSRSN</sequence>
<dbReference type="PANTHER" id="PTHR33121">
    <property type="entry name" value="CYCLIC DI-GMP PHOSPHODIESTERASE PDEF"/>
    <property type="match status" value="1"/>
</dbReference>
<evidence type="ECO:0000259" key="2">
    <source>
        <dbReference type="PROSITE" id="PS50110"/>
    </source>
</evidence>
<comment type="caution">
    <text evidence="4">The sequence shown here is derived from an EMBL/GenBank/DDBJ whole genome shotgun (WGS) entry which is preliminary data.</text>
</comment>
<dbReference type="Gene3D" id="3.20.20.450">
    <property type="entry name" value="EAL domain"/>
    <property type="match status" value="1"/>
</dbReference>
<dbReference type="Pfam" id="PF11849">
    <property type="entry name" value="DUF3369"/>
    <property type="match status" value="1"/>
</dbReference>
<dbReference type="Gene3D" id="3.30.70.270">
    <property type="match status" value="1"/>
</dbReference>
<accession>A0A3A3ENU7</accession>
<gene>
    <name evidence="4" type="ORF">D4741_04805</name>
</gene>
<dbReference type="Pfam" id="PF00563">
    <property type="entry name" value="EAL"/>
    <property type="match status" value="1"/>
</dbReference>
<evidence type="ECO:0000313" key="4">
    <source>
        <dbReference type="EMBL" id="RJF37396.1"/>
    </source>
</evidence>
<evidence type="ECO:0000313" key="5">
    <source>
        <dbReference type="Proteomes" id="UP000265938"/>
    </source>
</evidence>
<dbReference type="InterPro" id="IPR035919">
    <property type="entry name" value="EAL_sf"/>
</dbReference>
<dbReference type="PROSITE" id="PS50883">
    <property type="entry name" value="EAL"/>
    <property type="match status" value="1"/>
</dbReference>
<dbReference type="RefSeq" id="WP_119852166.1">
    <property type="nucleotide sequence ID" value="NZ_QYSE01000001.1"/>
</dbReference>
<dbReference type="SUPFAM" id="SSF52172">
    <property type="entry name" value="CheY-like"/>
    <property type="match status" value="1"/>
</dbReference>
<dbReference type="InterPro" id="IPR001789">
    <property type="entry name" value="Sig_transdc_resp-reg_receiver"/>
</dbReference>
<dbReference type="InterPro" id="IPR021800">
    <property type="entry name" value="DUF3369"/>
</dbReference>
<dbReference type="GO" id="GO:0071111">
    <property type="term" value="F:cyclic-guanylate-specific phosphodiesterase activity"/>
    <property type="evidence" value="ECO:0007669"/>
    <property type="project" value="InterPro"/>
</dbReference>
<proteinExistence type="predicted"/>
<dbReference type="GO" id="GO:0000160">
    <property type="term" value="P:phosphorelay signal transduction system"/>
    <property type="evidence" value="ECO:0007669"/>
    <property type="project" value="InterPro"/>
</dbReference>
<keyword evidence="1" id="KW-0597">Phosphoprotein</keyword>
<name>A0A3A3ENU7_9GAMM</name>
<dbReference type="Proteomes" id="UP000265938">
    <property type="component" value="Unassembled WGS sequence"/>
</dbReference>
<feature type="domain" description="EAL" evidence="3">
    <location>
        <begin position="486"/>
        <end position="739"/>
    </location>
</feature>
<dbReference type="PANTHER" id="PTHR33121:SF70">
    <property type="entry name" value="SIGNALING PROTEIN YKOW"/>
    <property type="match status" value="1"/>
</dbReference>
<dbReference type="InterPro" id="IPR043128">
    <property type="entry name" value="Rev_trsase/Diguanyl_cyclase"/>
</dbReference>
<evidence type="ECO:0000256" key="1">
    <source>
        <dbReference type="PROSITE-ProRule" id="PRU00169"/>
    </source>
</evidence>
<dbReference type="InterPro" id="IPR050706">
    <property type="entry name" value="Cyclic-di-GMP_PDE-like"/>
</dbReference>
<dbReference type="Gene3D" id="3.40.50.2300">
    <property type="match status" value="1"/>
</dbReference>
<dbReference type="SUPFAM" id="SSF141868">
    <property type="entry name" value="EAL domain-like"/>
    <property type="match status" value="1"/>
</dbReference>
<dbReference type="InterPro" id="IPR001633">
    <property type="entry name" value="EAL_dom"/>
</dbReference>
<feature type="domain" description="Response regulatory" evidence="2">
    <location>
        <begin position="25"/>
        <end position="150"/>
    </location>
</feature>
<dbReference type="InterPro" id="IPR011006">
    <property type="entry name" value="CheY-like_superfamily"/>
</dbReference>
<dbReference type="CDD" id="cd01948">
    <property type="entry name" value="EAL"/>
    <property type="match status" value="1"/>
</dbReference>
<organism evidence="4 5">
    <name type="scientific">Pseudoalteromonas gelatinilytica</name>
    <dbReference type="NCBI Taxonomy" id="1703256"/>
    <lineage>
        <taxon>Bacteria</taxon>
        <taxon>Pseudomonadati</taxon>
        <taxon>Pseudomonadota</taxon>
        <taxon>Gammaproteobacteria</taxon>
        <taxon>Alteromonadales</taxon>
        <taxon>Pseudoalteromonadaceae</taxon>
        <taxon>Pseudoalteromonas</taxon>
    </lineage>
</organism>